<evidence type="ECO:0000256" key="2">
    <source>
        <dbReference type="ARBA" id="ARBA00022603"/>
    </source>
</evidence>
<dbReference type="InterPro" id="IPR004026">
    <property type="entry name" value="Ada_DNA_repair_Zn-bd"/>
</dbReference>
<comment type="cofactor">
    <cofactor evidence="1">
        <name>Zn(2+)</name>
        <dbReference type="ChEBI" id="CHEBI:29105"/>
    </cofactor>
</comment>
<dbReference type="Pfam" id="PF12833">
    <property type="entry name" value="HTH_18"/>
    <property type="match status" value="1"/>
</dbReference>
<evidence type="ECO:0000256" key="1">
    <source>
        <dbReference type="ARBA" id="ARBA00001947"/>
    </source>
</evidence>
<dbReference type="Gene3D" id="1.10.10.60">
    <property type="entry name" value="Homeodomain-like"/>
    <property type="match status" value="2"/>
</dbReference>
<dbReference type="InterPro" id="IPR050204">
    <property type="entry name" value="AraC_XylS_family_regulators"/>
</dbReference>
<evidence type="ECO:0000256" key="4">
    <source>
        <dbReference type="ARBA" id="ARBA00023125"/>
    </source>
</evidence>
<dbReference type="Gene3D" id="3.40.10.10">
    <property type="entry name" value="DNA Methylphosphotriester Repair Domain"/>
    <property type="match status" value="1"/>
</dbReference>
<dbReference type="GO" id="GO:0043565">
    <property type="term" value="F:sequence-specific DNA binding"/>
    <property type="evidence" value="ECO:0007669"/>
    <property type="project" value="InterPro"/>
</dbReference>
<evidence type="ECO:0000256" key="6">
    <source>
        <dbReference type="ARBA" id="ARBA00023163"/>
    </source>
</evidence>
<keyword evidence="6" id="KW-0804">Transcription</keyword>
<dbReference type="GO" id="GO:0006281">
    <property type="term" value="P:DNA repair"/>
    <property type="evidence" value="ECO:0007669"/>
    <property type="project" value="InterPro"/>
</dbReference>
<dbReference type="PIRSF" id="PIRSF000408">
    <property type="entry name" value="Alkyltransferas_AdaA"/>
    <property type="match status" value="1"/>
</dbReference>
<evidence type="ECO:0000313" key="9">
    <source>
        <dbReference type="Proteomes" id="UP000621560"/>
    </source>
</evidence>
<evidence type="ECO:0000313" key="8">
    <source>
        <dbReference type="EMBL" id="MBD2847922.1"/>
    </source>
</evidence>
<gene>
    <name evidence="8" type="ORF">IDH44_22230</name>
</gene>
<dbReference type="PROSITE" id="PS01124">
    <property type="entry name" value="HTH_ARAC_FAMILY_2"/>
    <property type="match status" value="1"/>
</dbReference>
<comment type="caution">
    <text evidence="8">The sequence shown here is derived from an EMBL/GenBank/DDBJ whole genome shotgun (WGS) entry which is preliminary data.</text>
</comment>
<sequence>MRSFDLTADPSRPDLLALDEARWHAIVECRSDQDGRFVYAVRTTGIYCRPSCRSRLPLRWHVRLFRRAAEAASEGYRPCKRCRPDALQQPDEQLATRVAECLASHLGEAVPLRRLGETFHSSPYHLQRLFKRVYGVSPAHYHKRLRLLAAAERLRSTSDTVSVIALRGGWRSVAHFAAAFRGHFGLTPTAYRASQAPFANQEACSDE</sequence>
<keyword evidence="9" id="KW-1185">Reference proteome</keyword>
<protein>
    <submittedName>
        <fullName evidence="8">Methylphosphotriester-DNA--protein-cysteine methyltransferase family protein</fullName>
    </submittedName>
</protein>
<dbReference type="GO" id="GO:0003700">
    <property type="term" value="F:DNA-binding transcription factor activity"/>
    <property type="evidence" value="ECO:0007669"/>
    <property type="project" value="InterPro"/>
</dbReference>
<dbReference type="EMBL" id="JACXIZ010000047">
    <property type="protein sequence ID" value="MBD2847922.1"/>
    <property type="molecule type" value="Genomic_DNA"/>
</dbReference>
<reference evidence="8" key="1">
    <citation type="submission" date="2020-09" db="EMBL/GenBank/DDBJ databases">
        <title>A novel bacterium of genus Paenibacillus, isolated from South China Sea.</title>
        <authorList>
            <person name="Huang H."/>
            <person name="Mo K."/>
            <person name="Hu Y."/>
        </authorList>
    </citation>
    <scope>NUCLEOTIDE SEQUENCE</scope>
    <source>
        <strain evidence="8">IB182496</strain>
    </source>
</reference>
<dbReference type="GO" id="GO:0008270">
    <property type="term" value="F:zinc ion binding"/>
    <property type="evidence" value="ECO:0007669"/>
    <property type="project" value="InterPro"/>
</dbReference>
<dbReference type="SUPFAM" id="SSF57884">
    <property type="entry name" value="Ada DNA repair protein, N-terminal domain (N-Ada 10)"/>
    <property type="match status" value="1"/>
</dbReference>
<keyword evidence="2 8" id="KW-0489">Methyltransferase</keyword>
<dbReference type="InterPro" id="IPR035451">
    <property type="entry name" value="Ada-like_dom_sf"/>
</dbReference>
<keyword evidence="4" id="KW-0238">DNA-binding</keyword>
<dbReference type="InterPro" id="IPR016220">
    <property type="entry name" value="Me-P-triester_DNA_alkyl-Trfase"/>
</dbReference>
<dbReference type="PANTHER" id="PTHR46796">
    <property type="entry name" value="HTH-TYPE TRANSCRIPTIONAL ACTIVATOR RHAS-RELATED"/>
    <property type="match status" value="1"/>
</dbReference>
<keyword evidence="5" id="KW-0010">Activator</keyword>
<dbReference type="SUPFAM" id="SSF46689">
    <property type="entry name" value="Homeodomain-like"/>
    <property type="match status" value="2"/>
</dbReference>
<dbReference type="AlphaFoldDB" id="A0A927GUP5"/>
<keyword evidence="3" id="KW-0805">Transcription regulation</keyword>
<dbReference type="Pfam" id="PF02805">
    <property type="entry name" value="Ada_Zn_binding"/>
    <property type="match status" value="1"/>
</dbReference>
<dbReference type="InterPro" id="IPR009057">
    <property type="entry name" value="Homeodomain-like_sf"/>
</dbReference>
<evidence type="ECO:0000259" key="7">
    <source>
        <dbReference type="PROSITE" id="PS01124"/>
    </source>
</evidence>
<organism evidence="8 9">
    <name type="scientific">Paenibacillus sabuli</name>
    <dbReference type="NCBI Taxonomy" id="2772509"/>
    <lineage>
        <taxon>Bacteria</taxon>
        <taxon>Bacillati</taxon>
        <taxon>Bacillota</taxon>
        <taxon>Bacilli</taxon>
        <taxon>Bacillales</taxon>
        <taxon>Paenibacillaceae</taxon>
        <taxon>Paenibacillus</taxon>
    </lineage>
</organism>
<dbReference type="RefSeq" id="WP_190921023.1">
    <property type="nucleotide sequence ID" value="NZ_JACXIZ010000047.1"/>
</dbReference>
<name>A0A927GUP5_9BACL</name>
<dbReference type="InterPro" id="IPR018060">
    <property type="entry name" value="HTH_AraC"/>
</dbReference>
<proteinExistence type="predicted"/>
<dbReference type="GO" id="GO:0008168">
    <property type="term" value="F:methyltransferase activity"/>
    <property type="evidence" value="ECO:0007669"/>
    <property type="project" value="UniProtKB-KW"/>
</dbReference>
<evidence type="ECO:0000256" key="5">
    <source>
        <dbReference type="ARBA" id="ARBA00023159"/>
    </source>
</evidence>
<dbReference type="SMART" id="SM00342">
    <property type="entry name" value="HTH_ARAC"/>
    <property type="match status" value="1"/>
</dbReference>
<dbReference type="Proteomes" id="UP000621560">
    <property type="component" value="Unassembled WGS sequence"/>
</dbReference>
<evidence type="ECO:0000256" key="3">
    <source>
        <dbReference type="ARBA" id="ARBA00023015"/>
    </source>
</evidence>
<dbReference type="GO" id="GO:0032259">
    <property type="term" value="P:methylation"/>
    <property type="evidence" value="ECO:0007669"/>
    <property type="project" value="UniProtKB-KW"/>
</dbReference>
<feature type="domain" description="HTH araC/xylS-type" evidence="7">
    <location>
        <begin position="96"/>
        <end position="194"/>
    </location>
</feature>
<keyword evidence="2 8" id="KW-0808">Transferase</keyword>
<accession>A0A927GUP5</accession>